<keyword evidence="5 6" id="KW-0472">Membrane</keyword>
<keyword evidence="8" id="KW-1185">Reference proteome</keyword>
<feature type="transmembrane region" description="Helical" evidence="6">
    <location>
        <begin position="173"/>
        <end position="191"/>
    </location>
</feature>
<organism evidence="7 8">
    <name type="scientific">Albibacterium profundi</name>
    <dbReference type="NCBI Taxonomy" id="3134906"/>
    <lineage>
        <taxon>Bacteria</taxon>
        <taxon>Pseudomonadati</taxon>
        <taxon>Bacteroidota</taxon>
        <taxon>Sphingobacteriia</taxon>
        <taxon>Sphingobacteriales</taxon>
        <taxon>Sphingobacteriaceae</taxon>
        <taxon>Albibacterium</taxon>
    </lineage>
</organism>
<dbReference type="PANTHER" id="PTHR30238">
    <property type="entry name" value="MEMBRANE BOUND PREDICTED REDOX MODULATOR"/>
    <property type="match status" value="1"/>
</dbReference>
<feature type="transmembrane region" description="Helical" evidence="6">
    <location>
        <begin position="267"/>
        <end position="289"/>
    </location>
</feature>
<dbReference type="Pfam" id="PF03741">
    <property type="entry name" value="TerC"/>
    <property type="match status" value="1"/>
</dbReference>
<evidence type="ECO:0000256" key="1">
    <source>
        <dbReference type="ARBA" id="ARBA00004141"/>
    </source>
</evidence>
<dbReference type="EMBL" id="JBBVGT010000002">
    <property type="protein sequence ID" value="MFB5945819.1"/>
    <property type="molecule type" value="Genomic_DNA"/>
</dbReference>
<evidence type="ECO:0000256" key="2">
    <source>
        <dbReference type="ARBA" id="ARBA00007511"/>
    </source>
</evidence>
<evidence type="ECO:0000256" key="4">
    <source>
        <dbReference type="ARBA" id="ARBA00022989"/>
    </source>
</evidence>
<evidence type="ECO:0000256" key="3">
    <source>
        <dbReference type="ARBA" id="ARBA00022692"/>
    </source>
</evidence>
<dbReference type="Proteomes" id="UP001580928">
    <property type="component" value="Unassembled WGS sequence"/>
</dbReference>
<comment type="subcellular location">
    <subcellularLocation>
        <location evidence="1">Membrane</location>
        <topology evidence="1">Multi-pass membrane protein</topology>
    </subcellularLocation>
</comment>
<keyword evidence="3 6" id="KW-0812">Transmembrane</keyword>
<feature type="transmembrane region" description="Helical" evidence="6">
    <location>
        <begin position="145"/>
        <end position="167"/>
    </location>
</feature>
<comment type="caution">
    <text evidence="7">The sequence shown here is derived from an EMBL/GenBank/DDBJ whole genome shotgun (WGS) entry which is preliminary data.</text>
</comment>
<feature type="transmembrane region" description="Helical" evidence="6">
    <location>
        <begin position="43"/>
        <end position="64"/>
    </location>
</feature>
<dbReference type="InterPro" id="IPR005496">
    <property type="entry name" value="Integral_membrane_TerC"/>
</dbReference>
<evidence type="ECO:0000313" key="8">
    <source>
        <dbReference type="Proteomes" id="UP001580928"/>
    </source>
</evidence>
<dbReference type="PANTHER" id="PTHR30238:SF0">
    <property type="entry name" value="THYLAKOID MEMBRANE PROTEIN TERC, CHLOROPLASTIC"/>
    <property type="match status" value="1"/>
</dbReference>
<keyword evidence="4 6" id="KW-1133">Transmembrane helix</keyword>
<gene>
    <name evidence="7" type="ORF">WKR92_08225</name>
</gene>
<evidence type="ECO:0000256" key="5">
    <source>
        <dbReference type="ARBA" id="ARBA00023136"/>
    </source>
</evidence>
<name>A0ABV5CE64_9SPHI</name>
<comment type="similarity">
    <text evidence="2">Belongs to the TerC family.</text>
</comment>
<feature type="transmembrane region" description="Helical" evidence="6">
    <location>
        <begin position="238"/>
        <end position="261"/>
    </location>
</feature>
<evidence type="ECO:0000313" key="7">
    <source>
        <dbReference type="EMBL" id="MFB5945819.1"/>
    </source>
</evidence>
<dbReference type="InterPro" id="IPR022369">
    <property type="entry name" value="Integral_membrane_TerC_rswitch"/>
</dbReference>
<feature type="transmembrane region" description="Helical" evidence="6">
    <location>
        <begin position="296"/>
        <end position="315"/>
    </location>
</feature>
<protein>
    <submittedName>
        <fullName evidence="7">TerC/Alx family metal homeostasis membrane protein</fullName>
    </submittedName>
</protein>
<feature type="transmembrane region" description="Helical" evidence="6">
    <location>
        <begin position="327"/>
        <end position="347"/>
    </location>
</feature>
<dbReference type="NCBIfam" id="TIGR03718">
    <property type="entry name" value="R_switched_Alx"/>
    <property type="match status" value="1"/>
</dbReference>
<sequence length="355" mass="40141">MDTSFLTNEFLFFGGFLIFIALMLALDLGIFSKKNEVVSFKAAAIMSSIWVFFALAFYVLLRIWGNELHSVHDFETLMEVTEKHMHDITLIPGDLAASIQVYNNNLALEYLTGYVVEYALSVDNIFVMVLIFSSFGVDPKHYHKVLVWGILGAVFFRFVFIFIGAALISRFDWILYVFGAFLVYTGIMMFINRNQEETMDPQENRIVRFASKHFSVTPGFVNGNFFHKIDGKTFITPLFLVLLMIESTDIIFAVDSIPAIFSVTQDPYIVFFSNIFAILGLRSMFFLLVNIIHKFHYLKAGLSFLLIFIGAKMLLHGQLAAIGFTTMHSLIIILGILAGSVILSLVFPKKEAAGE</sequence>
<dbReference type="RefSeq" id="WP_375557352.1">
    <property type="nucleotide sequence ID" value="NZ_JBBVGT010000002.1"/>
</dbReference>
<feature type="transmembrane region" description="Helical" evidence="6">
    <location>
        <begin position="111"/>
        <end position="133"/>
    </location>
</feature>
<evidence type="ECO:0000256" key="6">
    <source>
        <dbReference type="SAM" id="Phobius"/>
    </source>
</evidence>
<reference evidence="7 8" key="1">
    <citation type="submission" date="2024-04" db="EMBL/GenBank/DDBJ databases">
        <title>Albibacterium profundi sp. nov., isolated from sediment of the Challenger Deep of Mariana Trench.</title>
        <authorList>
            <person name="Wang Y."/>
        </authorList>
    </citation>
    <scope>NUCLEOTIDE SEQUENCE [LARGE SCALE GENOMIC DNA]</scope>
    <source>
        <strain evidence="7 8">RHL897</strain>
    </source>
</reference>
<proteinExistence type="inferred from homology"/>
<feature type="transmembrane region" description="Helical" evidence="6">
    <location>
        <begin position="12"/>
        <end position="31"/>
    </location>
</feature>
<accession>A0ABV5CE64</accession>